<dbReference type="AlphaFoldDB" id="A0A5C6QFY2"/>
<organism evidence="1 2">
    <name type="scientific">Colwellia demingiae</name>
    <dbReference type="NCBI Taxonomy" id="89401"/>
    <lineage>
        <taxon>Bacteria</taxon>
        <taxon>Pseudomonadati</taxon>
        <taxon>Pseudomonadota</taxon>
        <taxon>Gammaproteobacteria</taxon>
        <taxon>Alteromonadales</taxon>
        <taxon>Colwelliaceae</taxon>
        <taxon>Colwellia</taxon>
    </lineage>
</organism>
<dbReference type="Pfam" id="PF06042">
    <property type="entry name" value="NTP_transf_6"/>
    <property type="match status" value="1"/>
</dbReference>
<keyword evidence="1" id="KW-0808">Transferase</keyword>
<dbReference type="RefSeq" id="WP_146787465.1">
    <property type="nucleotide sequence ID" value="NZ_VOLT01000005.1"/>
</dbReference>
<comment type="caution">
    <text evidence="1">The sequence shown here is derived from an EMBL/GenBank/DDBJ whole genome shotgun (WGS) entry which is preliminary data.</text>
</comment>
<keyword evidence="2" id="KW-1185">Reference proteome</keyword>
<proteinExistence type="predicted"/>
<evidence type="ECO:0000313" key="2">
    <source>
        <dbReference type="Proteomes" id="UP000321822"/>
    </source>
</evidence>
<reference evidence="1 2" key="1">
    <citation type="submission" date="2019-07" db="EMBL/GenBank/DDBJ databases">
        <title>Genomes of sea-ice associated Colwellia species.</title>
        <authorList>
            <person name="Bowman J.P."/>
        </authorList>
    </citation>
    <scope>NUCLEOTIDE SEQUENCE [LARGE SCALE GENOMIC DNA]</scope>
    <source>
        <strain evidence="1 2">ACAM 459</strain>
    </source>
</reference>
<dbReference type="EMBL" id="VOLT01000005">
    <property type="protein sequence ID" value="TWX67759.1"/>
    <property type="molecule type" value="Genomic_DNA"/>
</dbReference>
<dbReference type="GO" id="GO:0016740">
    <property type="term" value="F:transferase activity"/>
    <property type="evidence" value="ECO:0007669"/>
    <property type="project" value="UniProtKB-KW"/>
</dbReference>
<dbReference type="Proteomes" id="UP000321822">
    <property type="component" value="Unassembled WGS sequence"/>
</dbReference>
<dbReference type="PANTHER" id="PTHR39166">
    <property type="entry name" value="BLL1166 PROTEIN"/>
    <property type="match status" value="1"/>
</dbReference>
<dbReference type="OrthoDB" id="9805247at2"/>
<name>A0A5C6QFY2_9GAMM</name>
<dbReference type="InterPro" id="IPR009267">
    <property type="entry name" value="NTP_transf_6"/>
</dbReference>
<gene>
    <name evidence="1" type="ORF">ESZ36_10590</name>
</gene>
<sequence length="199" mass="23274">MKNKLLNGQHLSLNEQVTLLSEFVMTIDGMPQILEKISHLPNAWVGAGIIFQNVWNVIHGYDFNTFIKDIDVLYWDEDDLSWQSENSYIQALTESLSDMEIPFDVKNIARVHLWYEERFGIPKAQYNSVQESISTWPVIGACMAMRMNKGRLEFIAPFGFQDMFSLRVRPNKVLVNQTIYEGKAIKWKEQWPKLLVENW</sequence>
<evidence type="ECO:0000313" key="1">
    <source>
        <dbReference type="EMBL" id="TWX67759.1"/>
    </source>
</evidence>
<accession>A0A5C6QFY2</accession>
<protein>
    <submittedName>
        <fullName evidence="1">Nucleotidyltransferase family protein</fullName>
    </submittedName>
</protein>
<dbReference type="PANTHER" id="PTHR39166:SF1">
    <property type="entry name" value="BLL1166 PROTEIN"/>
    <property type="match status" value="1"/>
</dbReference>